<feature type="domain" description="DUF2382" evidence="3">
    <location>
        <begin position="170"/>
        <end position="281"/>
    </location>
</feature>
<protein>
    <submittedName>
        <fullName evidence="4">Photosystem reaction center subunit H</fullName>
    </submittedName>
</protein>
<comment type="caution">
    <text evidence="4">The sequence shown here is derived from an EMBL/GenBank/DDBJ whole genome shotgun (WGS) entry which is preliminary data.</text>
</comment>
<dbReference type="InterPro" id="IPR027275">
    <property type="entry name" value="PRC-brl_dom"/>
</dbReference>
<dbReference type="SUPFAM" id="SSF50346">
    <property type="entry name" value="PRC-barrel domain"/>
    <property type="match status" value="1"/>
</dbReference>
<dbReference type="AlphaFoldDB" id="A0A917WAX1"/>
<dbReference type="PANTHER" id="PTHR38463:SF1">
    <property type="entry name" value="STRESS RESPONSE PROTEIN YSNF"/>
    <property type="match status" value="1"/>
</dbReference>
<dbReference type="NCBIfam" id="TIGR02271">
    <property type="entry name" value="YsnF/AvaK domain"/>
    <property type="match status" value="1"/>
</dbReference>
<organism evidence="4 5">
    <name type="scientific">Nakamurella endophytica</name>
    <dbReference type="NCBI Taxonomy" id="1748367"/>
    <lineage>
        <taxon>Bacteria</taxon>
        <taxon>Bacillati</taxon>
        <taxon>Actinomycetota</taxon>
        <taxon>Actinomycetes</taxon>
        <taxon>Nakamurellales</taxon>
        <taxon>Nakamurellaceae</taxon>
        <taxon>Nakamurella</taxon>
    </lineage>
</organism>
<dbReference type="InterPro" id="IPR052967">
    <property type="entry name" value="Stress_Response_Assoc"/>
</dbReference>
<proteinExistence type="predicted"/>
<feature type="region of interest" description="Disordered" evidence="1">
    <location>
        <begin position="264"/>
        <end position="299"/>
    </location>
</feature>
<gene>
    <name evidence="4" type="ORF">GCM10011594_05270</name>
</gene>
<feature type="region of interest" description="Disordered" evidence="1">
    <location>
        <begin position="228"/>
        <end position="247"/>
    </location>
</feature>
<dbReference type="InterPro" id="IPR019060">
    <property type="entry name" value="DUF2382"/>
</dbReference>
<dbReference type="InterPro" id="IPR011033">
    <property type="entry name" value="PRC_barrel-like_sf"/>
</dbReference>
<name>A0A917WAX1_9ACTN</name>
<accession>A0A917WAX1</accession>
<evidence type="ECO:0000256" key="1">
    <source>
        <dbReference type="SAM" id="MobiDB-lite"/>
    </source>
</evidence>
<feature type="compositionally biased region" description="Low complexity" evidence="1">
    <location>
        <begin position="286"/>
        <end position="299"/>
    </location>
</feature>
<evidence type="ECO:0000259" key="2">
    <source>
        <dbReference type="Pfam" id="PF05239"/>
    </source>
</evidence>
<dbReference type="Pfam" id="PF09557">
    <property type="entry name" value="DUF2382"/>
    <property type="match status" value="1"/>
</dbReference>
<dbReference type="RefSeq" id="WP_188939900.1">
    <property type="nucleotide sequence ID" value="NZ_BMNA01000001.1"/>
</dbReference>
<evidence type="ECO:0000313" key="5">
    <source>
        <dbReference type="Proteomes" id="UP000655208"/>
    </source>
</evidence>
<dbReference type="GO" id="GO:0030077">
    <property type="term" value="C:plasma membrane light-harvesting complex"/>
    <property type="evidence" value="ECO:0007669"/>
    <property type="project" value="InterPro"/>
</dbReference>
<dbReference type="EMBL" id="BMNA01000001">
    <property type="protein sequence ID" value="GGL88600.1"/>
    <property type="molecule type" value="Genomic_DNA"/>
</dbReference>
<reference evidence="4" key="1">
    <citation type="journal article" date="2014" name="Int. J. Syst. Evol. Microbiol.">
        <title>Complete genome sequence of Corynebacterium casei LMG S-19264T (=DSM 44701T), isolated from a smear-ripened cheese.</title>
        <authorList>
            <consortium name="US DOE Joint Genome Institute (JGI-PGF)"/>
            <person name="Walter F."/>
            <person name="Albersmeier A."/>
            <person name="Kalinowski J."/>
            <person name="Ruckert C."/>
        </authorList>
    </citation>
    <scope>NUCLEOTIDE SEQUENCE</scope>
    <source>
        <strain evidence="4">CGMCC 4.7308</strain>
    </source>
</reference>
<dbReference type="PANTHER" id="PTHR38463">
    <property type="entry name" value="STRESS RESPONSE PROTEIN YSNF"/>
    <property type="match status" value="1"/>
</dbReference>
<dbReference type="Proteomes" id="UP000655208">
    <property type="component" value="Unassembled WGS sequence"/>
</dbReference>
<dbReference type="Gene3D" id="3.90.50.10">
    <property type="entry name" value="Photosynthetic Reaction Center, subunit H, domain 2"/>
    <property type="match status" value="1"/>
</dbReference>
<sequence length="299" mass="31759">MNPESDQAARLLDDGVVVGAGGDELGKVGQVFVDNETGQPTWVTVKTGWFGGNQSFVPLDDASIEGNRVVVPYDQDKVKGAPNFAEDEPLSEQDEDRLYEYYGVGTTSTAGYATGGTAATSGTAGYESTGTAGYESTGTAAATGYETTAGASGFTGAGQDVSGPNTDDAMTRSEEQLHVGTERVQTGRARLRKYIVTEQQSVTVPVTREEVRVEREPITEANREAALAGGDLTEEEHEVVLTEERPVVSKETVPVERVRLGTETVTDNQQVSADVRKEQIEFEDPTGTSGTTGTTTTDR</sequence>
<evidence type="ECO:0000259" key="3">
    <source>
        <dbReference type="Pfam" id="PF09557"/>
    </source>
</evidence>
<dbReference type="InterPro" id="IPR014747">
    <property type="entry name" value="Bac_photo_RC_H_C"/>
</dbReference>
<dbReference type="GO" id="GO:0019684">
    <property type="term" value="P:photosynthesis, light reaction"/>
    <property type="evidence" value="ECO:0007669"/>
    <property type="project" value="InterPro"/>
</dbReference>
<feature type="compositionally biased region" description="Basic and acidic residues" evidence="1">
    <location>
        <begin position="238"/>
        <end position="247"/>
    </location>
</feature>
<evidence type="ECO:0000313" key="4">
    <source>
        <dbReference type="EMBL" id="GGL88600.1"/>
    </source>
</evidence>
<keyword evidence="5" id="KW-1185">Reference proteome</keyword>
<feature type="domain" description="PRC-barrel" evidence="2">
    <location>
        <begin position="17"/>
        <end position="76"/>
    </location>
</feature>
<reference evidence="4" key="2">
    <citation type="submission" date="2020-09" db="EMBL/GenBank/DDBJ databases">
        <authorList>
            <person name="Sun Q."/>
            <person name="Zhou Y."/>
        </authorList>
    </citation>
    <scope>NUCLEOTIDE SEQUENCE</scope>
    <source>
        <strain evidence="4">CGMCC 4.7308</strain>
    </source>
</reference>
<dbReference type="Pfam" id="PF05239">
    <property type="entry name" value="PRC"/>
    <property type="match status" value="1"/>
</dbReference>